<protein>
    <submittedName>
        <fullName evidence="10">Ethylene-responsive transcription factor ERF023 family</fullName>
    </submittedName>
</protein>
<comment type="subcellular location">
    <subcellularLocation>
        <location evidence="1">Nucleus</location>
    </subcellularLocation>
</comment>
<dbReference type="PROSITE" id="PS51032">
    <property type="entry name" value="AP2_ERF"/>
    <property type="match status" value="1"/>
</dbReference>
<accession>A0A151RYI7</accession>
<dbReference type="AlphaFoldDB" id="A0A151RYI7"/>
<keyword evidence="4" id="KW-0010">Activator</keyword>
<dbReference type="CDD" id="cd00018">
    <property type="entry name" value="AP2"/>
    <property type="match status" value="1"/>
</dbReference>
<evidence type="ECO:0000256" key="8">
    <source>
        <dbReference type="SAM" id="Phobius"/>
    </source>
</evidence>
<evidence type="ECO:0000256" key="1">
    <source>
        <dbReference type="ARBA" id="ARBA00004123"/>
    </source>
</evidence>
<proteinExistence type="inferred from homology"/>
<organism evidence="10 11">
    <name type="scientific">Cajanus cajan</name>
    <name type="common">Pigeon pea</name>
    <name type="synonym">Cajanus indicus</name>
    <dbReference type="NCBI Taxonomy" id="3821"/>
    <lineage>
        <taxon>Eukaryota</taxon>
        <taxon>Viridiplantae</taxon>
        <taxon>Streptophyta</taxon>
        <taxon>Embryophyta</taxon>
        <taxon>Tracheophyta</taxon>
        <taxon>Spermatophyta</taxon>
        <taxon>Magnoliopsida</taxon>
        <taxon>eudicotyledons</taxon>
        <taxon>Gunneridae</taxon>
        <taxon>Pentapetalae</taxon>
        <taxon>rosids</taxon>
        <taxon>fabids</taxon>
        <taxon>Fabales</taxon>
        <taxon>Fabaceae</taxon>
        <taxon>Papilionoideae</taxon>
        <taxon>50 kb inversion clade</taxon>
        <taxon>NPAAA clade</taxon>
        <taxon>indigoferoid/millettioid clade</taxon>
        <taxon>Phaseoleae</taxon>
        <taxon>Cajanus</taxon>
    </lineage>
</organism>
<keyword evidence="8" id="KW-0812">Transmembrane</keyword>
<dbReference type="OMA" id="GCFANIS"/>
<dbReference type="PRINTS" id="PR00367">
    <property type="entry name" value="ETHRSPELEMNT"/>
</dbReference>
<reference evidence="10" key="1">
    <citation type="journal article" date="2012" name="Nat. Biotechnol.">
        <title>Draft genome sequence of pigeonpea (Cajanus cajan), an orphan legume crop of resource-poor farmers.</title>
        <authorList>
            <person name="Varshney R.K."/>
            <person name="Chen W."/>
            <person name="Li Y."/>
            <person name="Bharti A.K."/>
            <person name="Saxena R.K."/>
            <person name="Schlueter J.A."/>
            <person name="Donoghue M.T."/>
            <person name="Azam S."/>
            <person name="Fan G."/>
            <person name="Whaley A.M."/>
            <person name="Farmer A.D."/>
            <person name="Sheridan J."/>
            <person name="Iwata A."/>
            <person name="Tuteja R."/>
            <person name="Penmetsa R.V."/>
            <person name="Wu W."/>
            <person name="Upadhyaya H.D."/>
            <person name="Yang S.P."/>
            <person name="Shah T."/>
            <person name="Saxena K.B."/>
            <person name="Michael T."/>
            <person name="McCombie W.R."/>
            <person name="Yang B."/>
            <person name="Zhang G."/>
            <person name="Yang H."/>
            <person name="Wang J."/>
            <person name="Spillane C."/>
            <person name="Cook D.R."/>
            <person name="May G.D."/>
            <person name="Xu X."/>
            <person name="Jackson S.A."/>
        </authorList>
    </citation>
    <scope>NUCLEOTIDE SEQUENCE [LARGE SCALE GENOMIC DNA]</scope>
</reference>
<comment type="similarity">
    <text evidence="7">Belongs to the AP2/ERF transcription factor family. ERF subfamily.</text>
</comment>
<keyword evidence="11" id="KW-1185">Reference proteome</keyword>
<keyword evidence="6" id="KW-0539">Nucleus</keyword>
<dbReference type="OrthoDB" id="1932364at2759"/>
<dbReference type="InterPro" id="IPR016177">
    <property type="entry name" value="DNA-bd_dom_sf"/>
</dbReference>
<evidence type="ECO:0000256" key="2">
    <source>
        <dbReference type="ARBA" id="ARBA00023015"/>
    </source>
</evidence>
<dbReference type="InterPro" id="IPR051032">
    <property type="entry name" value="AP2/ERF_TF_ERF_subfamily"/>
</dbReference>
<dbReference type="PANTHER" id="PTHR31985:SF151">
    <property type="entry name" value="ETHYLENE-RESPONSIVE TRANSCRIPTION FACTOR ERF023"/>
    <property type="match status" value="1"/>
</dbReference>
<evidence type="ECO:0000313" key="10">
    <source>
        <dbReference type="EMBL" id="KYP47618.1"/>
    </source>
</evidence>
<evidence type="ECO:0000256" key="3">
    <source>
        <dbReference type="ARBA" id="ARBA00023125"/>
    </source>
</evidence>
<sequence length="176" mass="19457">MAKSGVRKCRWGKWDSKIRELEKKSRIWLGSFLVPEMATRAYDVAAFCLKGWKAQLNFPDEVEALLLPLTRTPTDIQVTAAKAARTIKASRDKKGGIASDDNFWGHIELLEGAAVERGGGAHAVFVPNSEPLPPTLNSSTPPFVAKRKSPSMFMISWFPFIVMIAPLHRASGFSTK</sequence>
<keyword evidence="2" id="KW-0805">Transcription regulation</keyword>
<evidence type="ECO:0000313" key="11">
    <source>
        <dbReference type="Proteomes" id="UP000075243"/>
    </source>
</evidence>
<dbReference type="EMBL" id="KQ483522">
    <property type="protein sequence ID" value="KYP47618.1"/>
    <property type="molecule type" value="Genomic_DNA"/>
</dbReference>
<dbReference type="STRING" id="3821.A0A151RYI7"/>
<keyword evidence="8" id="KW-1133">Transmembrane helix</keyword>
<dbReference type="PANTHER" id="PTHR31985">
    <property type="entry name" value="ETHYLENE-RESPONSIVE TRANSCRIPTION FACTOR ERF042-RELATED"/>
    <property type="match status" value="1"/>
</dbReference>
<keyword evidence="3" id="KW-0238">DNA-binding</keyword>
<evidence type="ECO:0000256" key="6">
    <source>
        <dbReference type="ARBA" id="ARBA00023242"/>
    </source>
</evidence>
<dbReference type="Proteomes" id="UP000075243">
    <property type="component" value="Unassembled WGS sequence"/>
</dbReference>
<evidence type="ECO:0000259" key="9">
    <source>
        <dbReference type="PROSITE" id="PS51032"/>
    </source>
</evidence>
<keyword evidence="5" id="KW-0804">Transcription</keyword>
<keyword evidence="8" id="KW-0472">Membrane</keyword>
<evidence type="ECO:0000256" key="4">
    <source>
        <dbReference type="ARBA" id="ARBA00023159"/>
    </source>
</evidence>
<gene>
    <name evidence="10" type="ORF">KK1_030724</name>
</gene>
<dbReference type="Gramene" id="C.cajan_29134.t">
    <property type="protein sequence ID" value="C.cajan_29134.t.cds1"/>
    <property type="gene ID" value="C.cajan_29134"/>
</dbReference>
<dbReference type="GO" id="GO:0005634">
    <property type="term" value="C:nucleus"/>
    <property type="evidence" value="ECO:0007669"/>
    <property type="project" value="UniProtKB-SubCell"/>
</dbReference>
<feature type="transmembrane region" description="Helical" evidence="8">
    <location>
        <begin position="152"/>
        <end position="170"/>
    </location>
</feature>
<dbReference type="SMART" id="SM00380">
    <property type="entry name" value="AP2"/>
    <property type="match status" value="1"/>
</dbReference>
<feature type="domain" description="AP2/ERF" evidence="9">
    <location>
        <begin position="2"/>
        <end position="59"/>
    </location>
</feature>
<dbReference type="InterPro" id="IPR001471">
    <property type="entry name" value="AP2/ERF_dom"/>
</dbReference>
<evidence type="ECO:0000256" key="5">
    <source>
        <dbReference type="ARBA" id="ARBA00023163"/>
    </source>
</evidence>
<dbReference type="SUPFAM" id="SSF54171">
    <property type="entry name" value="DNA-binding domain"/>
    <property type="match status" value="1"/>
</dbReference>
<name>A0A151RYI7_CAJCA</name>
<dbReference type="GO" id="GO:0003677">
    <property type="term" value="F:DNA binding"/>
    <property type="evidence" value="ECO:0007669"/>
    <property type="project" value="UniProtKB-KW"/>
</dbReference>
<dbReference type="GO" id="GO:0003700">
    <property type="term" value="F:DNA-binding transcription factor activity"/>
    <property type="evidence" value="ECO:0007669"/>
    <property type="project" value="InterPro"/>
</dbReference>
<dbReference type="Gene3D" id="3.30.730.10">
    <property type="entry name" value="AP2/ERF domain"/>
    <property type="match status" value="1"/>
</dbReference>
<dbReference type="InterPro" id="IPR036955">
    <property type="entry name" value="AP2/ERF_dom_sf"/>
</dbReference>
<evidence type="ECO:0000256" key="7">
    <source>
        <dbReference type="ARBA" id="ARBA00024343"/>
    </source>
</evidence>